<gene>
    <name evidence="9" type="ORF">FX155_06305</name>
</gene>
<dbReference type="Gene3D" id="3.40.720.10">
    <property type="entry name" value="Alkaline Phosphatase, subunit A"/>
    <property type="match status" value="1"/>
</dbReference>
<comment type="caution">
    <text evidence="9">The sequence shown here is derived from an EMBL/GenBank/DDBJ whole genome shotgun (WGS) entry which is preliminary data.</text>
</comment>
<keyword evidence="6 7" id="KW-0472">Membrane</keyword>
<proteinExistence type="predicted"/>
<dbReference type="AlphaFoldDB" id="A0A6N7W1Y0"/>
<dbReference type="Proteomes" id="UP000441455">
    <property type="component" value="Unassembled WGS sequence"/>
</dbReference>
<dbReference type="EMBL" id="VULN01000007">
    <property type="protein sequence ID" value="MSS82206.1"/>
    <property type="molecule type" value="Genomic_DNA"/>
</dbReference>
<evidence type="ECO:0000256" key="2">
    <source>
        <dbReference type="ARBA" id="ARBA00022475"/>
    </source>
</evidence>
<dbReference type="InterPro" id="IPR000917">
    <property type="entry name" value="Sulfatase_N"/>
</dbReference>
<sequence length="561" mass="64606">MLKSLFLVFGFLYILTGFFPLQEFYSKARVAVLAMTIWLTGYSYIYVCLPHTSHNIRILTNLYVRYYRSGIMFFLVLLILEFLLVNQHKNRVLFRIQQGAAFCLTFFLQLCPLVYVGYFMKYHSLFDDISLLSILATNVKEAREYLCSMFSGFQLAIFGGVLLVLLLISWNFSIREPKKKLHYTQFQQAVLSFCVFLMLFTLAHKGSAYFPLDIYAGLHRLDGGPMQAFNALKKNIQKNQQQIVLKNPEPLPKKLPGTVLLVVGETACRDYMPAFTPEYPWETTPWESSVKGTKGFYFFPQAYSCFSNTVMALSQALTSSNQYNHVPLGEAADLVSIAKKAGYHTYWFSSQGKGEVWDAAITTLANQADTRKWISWKHDGQLLELLKTVPKGKNNFIVLHLNGSHYRYRDRVPQPFAQSHSFSQVPAEEGSFDTSLAYTDEVLRQVYQYGRNHLNLQVMVYLSDHGENMKYKHVSHPFSFDMVRIPLWIYLSPAYRTTYPGVEEALQAHENTVFTNDLLFETVSGLIQAQTNHYDPRYDFSHPDYAITKDNARTMRGEYGK</sequence>
<evidence type="ECO:0000256" key="3">
    <source>
        <dbReference type="ARBA" id="ARBA00022679"/>
    </source>
</evidence>
<dbReference type="GO" id="GO:0005886">
    <property type="term" value="C:plasma membrane"/>
    <property type="evidence" value="ECO:0007669"/>
    <property type="project" value="UniProtKB-SubCell"/>
</dbReference>
<reference evidence="9 10" key="1">
    <citation type="submission" date="2019-08" db="EMBL/GenBank/DDBJ databases">
        <title>In-depth cultivation of the pig gut microbiome towards novel bacterial diversity and tailored functional studies.</title>
        <authorList>
            <person name="Wylensek D."/>
            <person name="Hitch T.C.A."/>
            <person name="Clavel T."/>
        </authorList>
    </citation>
    <scope>NUCLEOTIDE SEQUENCE [LARGE SCALE GENOMIC DNA]</scope>
    <source>
        <strain evidence="9 10">WCA-389-WT-5B</strain>
    </source>
</reference>
<evidence type="ECO:0000256" key="1">
    <source>
        <dbReference type="ARBA" id="ARBA00004651"/>
    </source>
</evidence>
<dbReference type="CDD" id="cd16017">
    <property type="entry name" value="LptA"/>
    <property type="match status" value="1"/>
</dbReference>
<evidence type="ECO:0000256" key="5">
    <source>
        <dbReference type="ARBA" id="ARBA00022989"/>
    </source>
</evidence>
<accession>A0A6N7W1Y0</accession>
<evidence type="ECO:0000256" key="7">
    <source>
        <dbReference type="SAM" id="Phobius"/>
    </source>
</evidence>
<evidence type="ECO:0000259" key="8">
    <source>
        <dbReference type="Pfam" id="PF00884"/>
    </source>
</evidence>
<dbReference type="GO" id="GO:0009244">
    <property type="term" value="P:lipopolysaccharide core region biosynthetic process"/>
    <property type="evidence" value="ECO:0007669"/>
    <property type="project" value="TreeGrafter"/>
</dbReference>
<name>A0A6N7W1Y0_ACIFE</name>
<comment type="subcellular location">
    <subcellularLocation>
        <location evidence="1">Cell membrane</location>
        <topology evidence="1">Multi-pass membrane protein</topology>
    </subcellularLocation>
</comment>
<dbReference type="Pfam" id="PF00884">
    <property type="entry name" value="Sulfatase"/>
    <property type="match status" value="1"/>
</dbReference>
<dbReference type="InterPro" id="IPR040423">
    <property type="entry name" value="PEA_transferase"/>
</dbReference>
<keyword evidence="5 7" id="KW-1133">Transmembrane helix</keyword>
<feature type="transmembrane region" description="Helical" evidence="7">
    <location>
        <begin position="66"/>
        <end position="87"/>
    </location>
</feature>
<dbReference type="InterPro" id="IPR058130">
    <property type="entry name" value="PEA_transf_C"/>
</dbReference>
<feature type="transmembrane region" description="Helical" evidence="7">
    <location>
        <begin position="6"/>
        <end position="21"/>
    </location>
</feature>
<dbReference type="SUPFAM" id="SSF53649">
    <property type="entry name" value="Alkaline phosphatase-like"/>
    <property type="match status" value="1"/>
</dbReference>
<dbReference type="PANTHER" id="PTHR30443:SF2">
    <property type="entry name" value="PHOSPHOETHANOLAMINE TRANSFERASE EPTC"/>
    <property type="match status" value="1"/>
</dbReference>
<dbReference type="OrthoDB" id="9786870at2"/>
<feature type="transmembrane region" description="Helical" evidence="7">
    <location>
        <begin position="153"/>
        <end position="174"/>
    </location>
</feature>
<organism evidence="9 10">
    <name type="scientific">Acidaminococcus fermentans</name>
    <dbReference type="NCBI Taxonomy" id="905"/>
    <lineage>
        <taxon>Bacteria</taxon>
        <taxon>Bacillati</taxon>
        <taxon>Bacillota</taxon>
        <taxon>Negativicutes</taxon>
        <taxon>Acidaminococcales</taxon>
        <taxon>Acidaminococcaceae</taxon>
        <taxon>Acidaminococcus</taxon>
    </lineage>
</organism>
<evidence type="ECO:0000256" key="6">
    <source>
        <dbReference type="ARBA" id="ARBA00023136"/>
    </source>
</evidence>
<keyword evidence="4 7" id="KW-0812">Transmembrane</keyword>
<evidence type="ECO:0000256" key="4">
    <source>
        <dbReference type="ARBA" id="ARBA00022692"/>
    </source>
</evidence>
<feature type="domain" description="Sulfatase N-terminal" evidence="8">
    <location>
        <begin position="258"/>
        <end position="525"/>
    </location>
</feature>
<keyword evidence="3 9" id="KW-0808">Transferase</keyword>
<dbReference type="InterPro" id="IPR017850">
    <property type="entry name" value="Alkaline_phosphatase_core_sf"/>
</dbReference>
<protein>
    <submittedName>
        <fullName evidence="9">Phosphoethanolamine transferase</fullName>
    </submittedName>
</protein>
<dbReference type="PANTHER" id="PTHR30443">
    <property type="entry name" value="INNER MEMBRANE PROTEIN"/>
    <property type="match status" value="1"/>
</dbReference>
<dbReference type="GO" id="GO:0016776">
    <property type="term" value="F:phosphotransferase activity, phosphate group as acceptor"/>
    <property type="evidence" value="ECO:0007669"/>
    <property type="project" value="TreeGrafter"/>
</dbReference>
<evidence type="ECO:0000313" key="10">
    <source>
        <dbReference type="Proteomes" id="UP000441455"/>
    </source>
</evidence>
<keyword evidence="2" id="KW-1003">Cell membrane</keyword>
<evidence type="ECO:0000313" key="9">
    <source>
        <dbReference type="EMBL" id="MSS82206.1"/>
    </source>
</evidence>
<feature type="transmembrane region" description="Helical" evidence="7">
    <location>
        <begin position="28"/>
        <end position="46"/>
    </location>
</feature>
<feature type="transmembrane region" description="Helical" evidence="7">
    <location>
        <begin position="99"/>
        <end position="120"/>
    </location>
</feature>
<feature type="transmembrane region" description="Helical" evidence="7">
    <location>
        <begin position="186"/>
        <end position="203"/>
    </location>
</feature>